<dbReference type="STRING" id="310780.SAMN05216267_101273"/>
<dbReference type="Pfam" id="PF00583">
    <property type="entry name" value="Acetyltransf_1"/>
    <property type="match status" value="1"/>
</dbReference>
<dbReference type="InterPro" id="IPR016181">
    <property type="entry name" value="Acyl_CoA_acyltransferase"/>
</dbReference>
<dbReference type="SUPFAM" id="SSF55729">
    <property type="entry name" value="Acyl-CoA N-acyltransferases (Nat)"/>
    <property type="match status" value="1"/>
</dbReference>
<keyword evidence="2" id="KW-0808">Transferase</keyword>
<name>A0A1H8K9E4_9ACTN</name>
<dbReference type="CDD" id="cd04301">
    <property type="entry name" value="NAT_SF"/>
    <property type="match status" value="1"/>
</dbReference>
<organism evidence="2 3">
    <name type="scientific">Actinacidiphila rubida</name>
    <dbReference type="NCBI Taxonomy" id="310780"/>
    <lineage>
        <taxon>Bacteria</taxon>
        <taxon>Bacillati</taxon>
        <taxon>Actinomycetota</taxon>
        <taxon>Actinomycetes</taxon>
        <taxon>Kitasatosporales</taxon>
        <taxon>Streptomycetaceae</taxon>
        <taxon>Actinacidiphila</taxon>
    </lineage>
</organism>
<keyword evidence="3" id="KW-1185">Reference proteome</keyword>
<evidence type="ECO:0000313" key="2">
    <source>
        <dbReference type="EMBL" id="SEN89583.1"/>
    </source>
</evidence>
<dbReference type="OrthoDB" id="9789603at2"/>
<gene>
    <name evidence="2" type="ORF">SAMN05216267_101273</name>
</gene>
<dbReference type="Gene3D" id="3.40.630.30">
    <property type="match status" value="1"/>
</dbReference>
<accession>A0A1H8K9E4</accession>
<feature type="domain" description="N-acetyltransferase" evidence="1">
    <location>
        <begin position="1"/>
        <end position="123"/>
    </location>
</feature>
<dbReference type="PROSITE" id="PS51186">
    <property type="entry name" value="GNAT"/>
    <property type="match status" value="1"/>
</dbReference>
<reference evidence="2 3" key="1">
    <citation type="submission" date="2016-10" db="EMBL/GenBank/DDBJ databases">
        <authorList>
            <person name="de Groot N.N."/>
        </authorList>
    </citation>
    <scope>NUCLEOTIDE SEQUENCE [LARGE SCALE GENOMIC DNA]</scope>
    <source>
        <strain evidence="2 3">CGMCC 4.2026</strain>
    </source>
</reference>
<sequence length="123" mass="14032">MSDSSPTPEPRISVLPHPAEAERISVCIDGREVGHLLLYYMTNDQHSEPCTFCEDWFVEEQYRKQGIGELLAREAIRKSREHGCYKVIANSRFGRDHVHRLLEACGYTKHGYEFRVDAGPAAP</sequence>
<dbReference type="GO" id="GO:0016747">
    <property type="term" value="F:acyltransferase activity, transferring groups other than amino-acyl groups"/>
    <property type="evidence" value="ECO:0007669"/>
    <property type="project" value="InterPro"/>
</dbReference>
<protein>
    <submittedName>
        <fullName evidence="2">Acetyltransferase (GNAT) family protein</fullName>
    </submittedName>
</protein>
<evidence type="ECO:0000259" key="1">
    <source>
        <dbReference type="PROSITE" id="PS51186"/>
    </source>
</evidence>
<proteinExistence type="predicted"/>
<dbReference type="Proteomes" id="UP000181951">
    <property type="component" value="Unassembled WGS sequence"/>
</dbReference>
<dbReference type="RefSeq" id="WP_069463674.1">
    <property type="nucleotide sequence ID" value="NZ_FODD01000012.1"/>
</dbReference>
<dbReference type="AlphaFoldDB" id="A0A1H8K9E4"/>
<dbReference type="EMBL" id="FODD01000012">
    <property type="protein sequence ID" value="SEN89583.1"/>
    <property type="molecule type" value="Genomic_DNA"/>
</dbReference>
<evidence type="ECO:0000313" key="3">
    <source>
        <dbReference type="Proteomes" id="UP000181951"/>
    </source>
</evidence>
<dbReference type="InterPro" id="IPR000182">
    <property type="entry name" value="GNAT_dom"/>
</dbReference>